<feature type="compositionally biased region" description="Polar residues" evidence="1">
    <location>
        <begin position="53"/>
        <end position="67"/>
    </location>
</feature>
<dbReference type="Proteomes" id="UP000003254">
    <property type="component" value="Unassembled WGS sequence"/>
</dbReference>
<dbReference type="eggNOG" id="ENOG5033NN3">
    <property type="taxonomic scope" value="Bacteria"/>
</dbReference>
<dbReference type="AlphaFoldDB" id="B5CNX2"/>
<keyword evidence="2" id="KW-0472">Membrane</keyword>
<feature type="compositionally biased region" description="Basic and acidic residues" evidence="1">
    <location>
        <begin position="134"/>
        <end position="146"/>
    </location>
</feature>
<keyword evidence="2" id="KW-0812">Transmembrane</keyword>
<keyword evidence="2" id="KW-1133">Transmembrane helix</keyword>
<sequence>MFPGCINIEELADSRNTILLIQKGRTFMKRTRRFLVMILCTFALLGTVGCGNNSADNAADQTMQDKNGTNRKENGNVNDATAGNGNGVMDDAVDDVTDGVEDVTDGITDGIDRAADDLTEDNGVQNNQENTDQTGKKTDRAMEENR</sequence>
<gene>
    <name evidence="3" type="ORF">RUMLAC_01163</name>
</gene>
<evidence type="ECO:0000256" key="1">
    <source>
        <dbReference type="SAM" id="MobiDB-lite"/>
    </source>
</evidence>
<dbReference type="HOGENOM" id="CLU_2059716_0_0_9"/>
<organism evidence="3 4">
    <name type="scientific">[Ruminococcus] lactaris ATCC 29176</name>
    <dbReference type="NCBI Taxonomy" id="471875"/>
    <lineage>
        <taxon>Bacteria</taxon>
        <taxon>Bacillati</taxon>
        <taxon>Bacillota</taxon>
        <taxon>Clostridia</taxon>
        <taxon>Lachnospirales</taxon>
        <taxon>Lachnospiraceae</taxon>
        <taxon>Mediterraneibacter</taxon>
    </lineage>
</organism>
<feature type="transmembrane region" description="Helical" evidence="2">
    <location>
        <begin position="34"/>
        <end position="55"/>
    </location>
</feature>
<reference evidence="3 4" key="1">
    <citation type="submission" date="2008-08" db="EMBL/GenBank/DDBJ databases">
        <title>Draft genome sequence of Ruminococcus lactaris ATCC 29176.</title>
        <authorList>
            <person name="Sudarsanam P."/>
            <person name="Ley R."/>
            <person name="Guruge J."/>
            <person name="Turnbaugh P.J."/>
            <person name="Mahowald M."/>
            <person name="Liep D."/>
            <person name="Gordon J."/>
        </authorList>
    </citation>
    <scope>NUCLEOTIDE SEQUENCE [LARGE SCALE GENOMIC DNA]</scope>
    <source>
        <strain evidence="3 4">ATCC 29176</strain>
    </source>
</reference>
<name>B5CNX2_9FIRM</name>
<keyword evidence="4" id="KW-1185">Reference proteome</keyword>
<accession>B5CNX2</accession>
<dbReference type="EMBL" id="ABOU02000032">
    <property type="protein sequence ID" value="EDY32878.1"/>
    <property type="molecule type" value="Genomic_DNA"/>
</dbReference>
<feature type="compositionally biased region" description="Polar residues" evidence="1">
    <location>
        <begin position="122"/>
        <end position="133"/>
    </location>
</feature>
<comment type="caution">
    <text evidence="3">The sequence shown here is derived from an EMBL/GenBank/DDBJ whole genome shotgun (WGS) entry which is preliminary data.</text>
</comment>
<evidence type="ECO:0000313" key="3">
    <source>
        <dbReference type="EMBL" id="EDY32878.1"/>
    </source>
</evidence>
<evidence type="ECO:0000313" key="4">
    <source>
        <dbReference type="Proteomes" id="UP000003254"/>
    </source>
</evidence>
<reference evidence="3 4" key="2">
    <citation type="submission" date="2008-08" db="EMBL/GenBank/DDBJ databases">
        <authorList>
            <person name="Fulton L."/>
            <person name="Clifton S."/>
            <person name="Fulton B."/>
            <person name="Xu J."/>
            <person name="Minx P."/>
            <person name="Pepin K.H."/>
            <person name="Johnson M."/>
            <person name="Bhonagiri V."/>
            <person name="Nash W.E."/>
            <person name="Mardis E.R."/>
            <person name="Wilson R.K."/>
        </authorList>
    </citation>
    <scope>NUCLEOTIDE SEQUENCE [LARGE SCALE GENOMIC DNA]</scope>
    <source>
        <strain evidence="3 4">ATCC 29176</strain>
    </source>
</reference>
<proteinExistence type="predicted"/>
<feature type="compositionally biased region" description="Acidic residues" evidence="1">
    <location>
        <begin position="91"/>
        <end position="104"/>
    </location>
</feature>
<protein>
    <submittedName>
        <fullName evidence="3">Uncharacterized protein</fullName>
    </submittedName>
</protein>
<feature type="region of interest" description="Disordered" evidence="1">
    <location>
        <begin position="53"/>
        <end position="146"/>
    </location>
</feature>
<evidence type="ECO:0000256" key="2">
    <source>
        <dbReference type="SAM" id="Phobius"/>
    </source>
</evidence>